<dbReference type="InterPro" id="IPR029044">
    <property type="entry name" value="Nucleotide-diphossugar_trans"/>
</dbReference>
<dbReference type="InterPro" id="IPR001173">
    <property type="entry name" value="Glyco_trans_2-like"/>
</dbReference>
<dbReference type="PANTHER" id="PTHR43685:SF5">
    <property type="entry name" value="GLYCOSYLTRANSFERASE EPSE-RELATED"/>
    <property type="match status" value="1"/>
</dbReference>
<gene>
    <name evidence="5" type="ordered locus">AMEC673_07505</name>
</gene>
<name>A0AB32ZX52_ALTME</name>
<dbReference type="RefSeq" id="WP_014976244.1">
    <property type="nucleotide sequence ID" value="NC_018678.1"/>
</dbReference>
<evidence type="ECO:0000259" key="4">
    <source>
        <dbReference type="Pfam" id="PF00535"/>
    </source>
</evidence>
<dbReference type="InterPro" id="IPR050834">
    <property type="entry name" value="Glycosyltransf_2"/>
</dbReference>
<proteinExistence type="inferred from homology"/>
<dbReference type="KEGG" id="amg:AMEC673_07505"/>
<dbReference type="AlphaFoldDB" id="A0AB32ZX52"/>
<keyword evidence="2" id="KW-0328">Glycosyltransferase</keyword>
<dbReference type="SUPFAM" id="SSF53448">
    <property type="entry name" value="Nucleotide-diphospho-sugar transferases"/>
    <property type="match status" value="1"/>
</dbReference>
<keyword evidence="3" id="KW-0808">Transferase</keyword>
<reference evidence="6" key="1">
    <citation type="journal article" date="2012" name="Sci. Rep.">
        <title>Genomes of surface isolates of Alteromonas macleodii: the life of a widespread marine opportunistic copiotroph.</title>
        <authorList>
            <person name="Lopez-Perez M."/>
            <person name="Gonzaga A."/>
            <person name="Martin-Cuadrado A.B."/>
            <person name="Onyshchenko O."/>
            <person name="Ghavidel A."/>
            <person name="Ghai R."/>
            <person name="Rodriguez-Valera F."/>
        </authorList>
    </citation>
    <scope>NUCLEOTIDE SEQUENCE [LARGE SCALE GENOMIC DNA]</scope>
    <source>
        <strain evidence="6">English Channel 673</strain>
    </source>
</reference>
<dbReference type="GO" id="GO:0016757">
    <property type="term" value="F:glycosyltransferase activity"/>
    <property type="evidence" value="ECO:0007669"/>
    <property type="project" value="UniProtKB-KW"/>
</dbReference>
<protein>
    <submittedName>
        <fullName evidence="5">Glycosyltransferase</fullName>
    </submittedName>
</protein>
<evidence type="ECO:0000313" key="6">
    <source>
        <dbReference type="Proteomes" id="UP000006296"/>
    </source>
</evidence>
<evidence type="ECO:0000313" key="5">
    <source>
        <dbReference type="EMBL" id="AFT74195.1"/>
    </source>
</evidence>
<evidence type="ECO:0000256" key="1">
    <source>
        <dbReference type="ARBA" id="ARBA00006739"/>
    </source>
</evidence>
<organism evidence="5 6">
    <name type="scientific">Alteromonas macleodii (strain English Channel 673)</name>
    <dbReference type="NCBI Taxonomy" id="1004788"/>
    <lineage>
        <taxon>Bacteria</taxon>
        <taxon>Pseudomonadati</taxon>
        <taxon>Pseudomonadota</taxon>
        <taxon>Gammaproteobacteria</taxon>
        <taxon>Alteromonadales</taxon>
        <taxon>Alteromonadaceae</taxon>
        <taxon>Alteromonas/Salinimonas group</taxon>
        <taxon>Alteromonas</taxon>
    </lineage>
</organism>
<dbReference type="Proteomes" id="UP000006296">
    <property type="component" value="Chromosome"/>
</dbReference>
<feature type="domain" description="Glycosyltransferase 2-like" evidence="4">
    <location>
        <begin position="11"/>
        <end position="130"/>
    </location>
</feature>
<sequence>MQDQSKQKTVSVVITTHNRPDYLKESLAGVLNQTVKPSELYVIDDGSTVSYEEVLAQFPQEQFTYVKVPVASGANAARNLGITKSTSDIIAFLDDDDIWDTDYLERHIAMHEKADAVTSGYRFLETPDKIHINPIETITTDVIKKGNKFCGMSGVTCKTSLAKKLMFDEELKNSQDWDFFVRITLENAVFKNIPKDIYFYRRGHVSISTEVANMPLEKVFPRLKAFKKHKVLLGKEAYNDRVANQILSQIGKKNNKLGWIGLSLREAGLIATAKVILGKDRIRRKLGK</sequence>
<dbReference type="Pfam" id="PF00535">
    <property type="entry name" value="Glycos_transf_2"/>
    <property type="match status" value="1"/>
</dbReference>
<dbReference type="PANTHER" id="PTHR43685">
    <property type="entry name" value="GLYCOSYLTRANSFERASE"/>
    <property type="match status" value="1"/>
</dbReference>
<accession>A0AB32ZX52</accession>
<comment type="similarity">
    <text evidence="1">Belongs to the glycosyltransferase 2 family.</text>
</comment>
<dbReference type="EMBL" id="CP003844">
    <property type="protein sequence ID" value="AFT74195.1"/>
    <property type="molecule type" value="Genomic_DNA"/>
</dbReference>
<dbReference type="Gene3D" id="3.90.550.10">
    <property type="entry name" value="Spore Coat Polysaccharide Biosynthesis Protein SpsA, Chain A"/>
    <property type="match status" value="1"/>
</dbReference>
<dbReference type="CDD" id="cd00761">
    <property type="entry name" value="Glyco_tranf_GTA_type"/>
    <property type="match status" value="1"/>
</dbReference>
<evidence type="ECO:0000256" key="2">
    <source>
        <dbReference type="ARBA" id="ARBA00022676"/>
    </source>
</evidence>
<evidence type="ECO:0000256" key="3">
    <source>
        <dbReference type="ARBA" id="ARBA00022679"/>
    </source>
</evidence>